<keyword evidence="5" id="KW-0539">Nucleus</keyword>
<evidence type="ECO:0000256" key="2">
    <source>
        <dbReference type="ARBA" id="ARBA00007530"/>
    </source>
</evidence>
<dbReference type="Pfam" id="PF03847">
    <property type="entry name" value="TFIID_20kDa"/>
    <property type="match status" value="1"/>
</dbReference>
<dbReference type="AlphaFoldDB" id="A0A7R9Y0Y3"/>
<dbReference type="PANTHER" id="PTHR12264">
    <property type="entry name" value="TRANSCRIPTION INITIATION FACTOR TFIID SUBUNIT 12"/>
    <property type="match status" value="1"/>
</dbReference>
<dbReference type="InterPro" id="IPR003228">
    <property type="entry name" value="TFIID_TAF12_dom"/>
</dbReference>
<dbReference type="GO" id="GO:0003677">
    <property type="term" value="F:DNA binding"/>
    <property type="evidence" value="ECO:0007669"/>
    <property type="project" value="TreeGrafter"/>
</dbReference>
<accession>A0A7R9Y0Y3</accession>
<evidence type="ECO:0000256" key="5">
    <source>
        <dbReference type="ARBA" id="ARBA00023242"/>
    </source>
</evidence>
<dbReference type="CDD" id="cd07981">
    <property type="entry name" value="HFD_TAF12"/>
    <property type="match status" value="1"/>
</dbReference>
<evidence type="ECO:0000256" key="6">
    <source>
        <dbReference type="SAM" id="MobiDB-lite"/>
    </source>
</evidence>
<keyword evidence="3" id="KW-0805">Transcription regulation</keyword>
<reference evidence="8" key="1">
    <citation type="submission" date="2021-01" db="EMBL/GenBank/DDBJ databases">
        <authorList>
            <person name="Corre E."/>
            <person name="Pelletier E."/>
            <person name="Niang G."/>
            <person name="Scheremetjew M."/>
            <person name="Finn R."/>
            <person name="Kale V."/>
            <person name="Holt S."/>
            <person name="Cochrane G."/>
            <person name="Meng A."/>
            <person name="Brown T."/>
            <person name="Cohen L."/>
        </authorList>
    </citation>
    <scope>NUCLEOTIDE SEQUENCE</scope>
    <source>
        <strain evidence="8">CCMP1413</strain>
    </source>
</reference>
<proteinExistence type="inferred from homology"/>
<comment type="similarity">
    <text evidence="2">Belongs to the TAF12 family.</text>
</comment>
<dbReference type="PANTHER" id="PTHR12264:SF21">
    <property type="entry name" value="TRANSCRIPTION INITIATION FACTOR TFIID SUBUNIT 12"/>
    <property type="match status" value="1"/>
</dbReference>
<evidence type="ECO:0000259" key="7">
    <source>
        <dbReference type="Pfam" id="PF03847"/>
    </source>
</evidence>
<sequence>MPAKGAPAAEKAKKARAKKAEAEKAQPKRRPPAKKPQARAKKAEPKPKQPAGAAAAPGAAGQGAIAAGEVTGSGAGSAQTATHVPPAMGPGSTAGGDGSGPGTTYGANQTAILHAQHEAQLAAARARAGQSGMGGVMPAYPQGVQPVQSVPSIDGAFHGSLVEHEELDRLVKRIDKRYTLEAEVKEALLEIADDFTETVTNFACMLAAHRRSDTLEPKDLMVHLERNWHIKVPGFSSDESTRPFVAPNVSQRHKQRSAFVKKSIAASTAAEAQAEKKRALEASGANPNAPDWLPPESKTGPTLHRVVGQKAKNVPSKDTRAPKLLKS</sequence>
<dbReference type="GO" id="GO:0000124">
    <property type="term" value="C:SAGA complex"/>
    <property type="evidence" value="ECO:0007669"/>
    <property type="project" value="InterPro"/>
</dbReference>
<protein>
    <recommendedName>
        <fullName evidence="7">Transcription initiation factor TFIID subunit 12 domain-containing protein</fullName>
    </recommendedName>
</protein>
<keyword evidence="4" id="KW-0804">Transcription</keyword>
<dbReference type="SUPFAM" id="SSF47113">
    <property type="entry name" value="Histone-fold"/>
    <property type="match status" value="1"/>
</dbReference>
<feature type="compositionally biased region" description="Gly residues" evidence="6">
    <location>
        <begin position="92"/>
        <end position="103"/>
    </location>
</feature>
<dbReference type="InterPro" id="IPR037794">
    <property type="entry name" value="TAF12"/>
</dbReference>
<dbReference type="GO" id="GO:0046982">
    <property type="term" value="F:protein heterodimerization activity"/>
    <property type="evidence" value="ECO:0007669"/>
    <property type="project" value="InterPro"/>
</dbReference>
<dbReference type="InterPro" id="IPR009072">
    <property type="entry name" value="Histone-fold"/>
</dbReference>
<dbReference type="GO" id="GO:0017025">
    <property type="term" value="F:TBP-class protein binding"/>
    <property type="evidence" value="ECO:0007669"/>
    <property type="project" value="TreeGrafter"/>
</dbReference>
<gene>
    <name evidence="8" type="ORF">PCOL08062_LOCUS5423</name>
</gene>
<evidence type="ECO:0000256" key="1">
    <source>
        <dbReference type="ARBA" id="ARBA00004123"/>
    </source>
</evidence>
<feature type="region of interest" description="Disordered" evidence="6">
    <location>
        <begin position="272"/>
        <end position="327"/>
    </location>
</feature>
<comment type="subcellular location">
    <subcellularLocation>
        <location evidence="1">Nucleus</location>
    </subcellularLocation>
</comment>
<feature type="region of interest" description="Disordered" evidence="6">
    <location>
        <begin position="1"/>
        <end position="107"/>
    </location>
</feature>
<dbReference type="GO" id="GO:0051123">
    <property type="term" value="P:RNA polymerase II preinitiation complex assembly"/>
    <property type="evidence" value="ECO:0007669"/>
    <property type="project" value="TreeGrafter"/>
</dbReference>
<dbReference type="Gene3D" id="1.10.20.10">
    <property type="entry name" value="Histone, subunit A"/>
    <property type="match status" value="1"/>
</dbReference>
<feature type="compositionally biased region" description="Low complexity" evidence="6">
    <location>
        <begin position="49"/>
        <end position="69"/>
    </location>
</feature>
<feature type="compositionally biased region" description="Basic residues" evidence="6">
    <location>
        <begin position="27"/>
        <end position="40"/>
    </location>
</feature>
<organism evidence="8">
    <name type="scientific">Prasinoderma coloniale</name>
    <dbReference type="NCBI Taxonomy" id="156133"/>
    <lineage>
        <taxon>Eukaryota</taxon>
        <taxon>Viridiplantae</taxon>
        <taxon>Prasinodermophyta</taxon>
        <taxon>Prasinodermophyceae</taxon>
        <taxon>Prasinodermales</taxon>
        <taxon>Prasinodermaceae</taxon>
        <taxon>Prasinoderma</taxon>
    </lineage>
</organism>
<dbReference type="GO" id="GO:0005669">
    <property type="term" value="C:transcription factor TFIID complex"/>
    <property type="evidence" value="ECO:0007669"/>
    <property type="project" value="InterPro"/>
</dbReference>
<evidence type="ECO:0000256" key="3">
    <source>
        <dbReference type="ARBA" id="ARBA00023015"/>
    </source>
</evidence>
<evidence type="ECO:0000256" key="4">
    <source>
        <dbReference type="ARBA" id="ARBA00023163"/>
    </source>
</evidence>
<feature type="domain" description="Transcription initiation factor TFIID subunit 12" evidence="7">
    <location>
        <begin position="166"/>
        <end position="230"/>
    </location>
</feature>
<evidence type="ECO:0000313" key="8">
    <source>
        <dbReference type="EMBL" id="CAD8237941.1"/>
    </source>
</evidence>
<dbReference type="EMBL" id="HBDZ01007089">
    <property type="protein sequence ID" value="CAD8237941.1"/>
    <property type="molecule type" value="Transcribed_RNA"/>
</dbReference>
<name>A0A7R9Y0Y3_9VIRI</name>